<evidence type="ECO:0000313" key="2">
    <source>
        <dbReference type="Proteomes" id="UP001165960"/>
    </source>
</evidence>
<dbReference type="EMBL" id="QTSX02005857">
    <property type="protein sequence ID" value="KAJ9056879.1"/>
    <property type="molecule type" value="Genomic_DNA"/>
</dbReference>
<reference evidence="1" key="1">
    <citation type="submission" date="2022-04" db="EMBL/GenBank/DDBJ databases">
        <title>Genome of the entomopathogenic fungus Entomophthora muscae.</title>
        <authorList>
            <person name="Elya C."/>
            <person name="Lovett B.R."/>
            <person name="Lee E."/>
            <person name="Macias A.M."/>
            <person name="Hajek A.E."/>
            <person name="De Bivort B.L."/>
            <person name="Kasson M.T."/>
            <person name="De Fine Licht H.H."/>
            <person name="Stajich J.E."/>
        </authorList>
    </citation>
    <scope>NUCLEOTIDE SEQUENCE</scope>
    <source>
        <strain evidence="1">Berkeley</strain>
    </source>
</reference>
<sequence length="192" mass="21951">MSEHIGPIFDQEEPSNETSLSINNLFNIDSQEDFREPSRVSSSHRDSPSSHPYSNTPVNIPIPEEYVPIVLTPETTPATSDWIYTWGYAERLDLDSAYMIRCNIKNCNSPYRPINESSTEFREHLKRKHGINGPADLEKPSNESYGPNTPASQSRRLNNNPVESNLRLVPLTKERIPPEPRTRRPNGKPRRN</sequence>
<gene>
    <name evidence="1" type="ORF">DSO57_1028192</name>
</gene>
<accession>A0ACC2S3K1</accession>
<organism evidence="1 2">
    <name type="scientific">Entomophthora muscae</name>
    <dbReference type="NCBI Taxonomy" id="34485"/>
    <lineage>
        <taxon>Eukaryota</taxon>
        <taxon>Fungi</taxon>
        <taxon>Fungi incertae sedis</taxon>
        <taxon>Zoopagomycota</taxon>
        <taxon>Entomophthoromycotina</taxon>
        <taxon>Entomophthoromycetes</taxon>
        <taxon>Entomophthorales</taxon>
        <taxon>Entomophthoraceae</taxon>
        <taxon>Entomophthora</taxon>
    </lineage>
</organism>
<protein>
    <submittedName>
        <fullName evidence="1">Uncharacterized protein</fullName>
    </submittedName>
</protein>
<proteinExistence type="predicted"/>
<keyword evidence="2" id="KW-1185">Reference proteome</keyword>
<name>A0ACC2S3K1_9FUNG</name>
<dbReference type="Proteomes" id="UP001165960">
    <property type="component" value="Unassembled WGS sequence"/>
</dbReference>
<evidence type="ECO:0000313" key="1">
    <source>
        <dbReference type="EMBL" id="KAJ9056879.1"/>
    </source>
</evidence>
<comment type="caution">
    <text evidence="1">The sequence shown here is derived from an EMBL/GenBank/DDBJ whole genome shotgun (WGS) entry which is preliminary data.</text>
</comment>